<dbReference type="InterPro" id="IPR023271">
    <property type="entry name" value="Aquaporin-like"/>
</dbReference>
<feature type="transmembrane region" description="Helical" evidence="7">
    <location>
        <begin position="207"/>
        <end position="229"/>
    </location>
</feature>
<feature type="transmembrane region" description="Helical" evidence="7">
    <location>
        <begin position="50"/>
        <end position="76"/>
    </location>
</feature>
<dbReference type="Proteomes" id="UP000649617">
    <property type="component" value="Unassembled WGS sequence"/>
</dbReference>
<dbReference type="GO" id="GO:0016020">
    <property type="term" value="C:membrane"/>
    <property type="evidence" value="ECO:0007669"/>
    <property type="project" value="UniProtKB-SubCell"/>
</dbReference>
<keyword evidence="9" id="KW-1185">Reference proteome</keyword>
<evidence type="ECO:0000256" key="1">
    <source>
        <dbReference type="ARBA" id="ARBA00004141"/>
    </source>
</evidence>
<evidence type="ECO:0000256" key="5">
    <source>
        <dbReference type="ARBA" id="ARBA00023136"/>
    </source>
</evidence>
<dbReference type="OrthoDB" id="3222at2759"/>
<dbReference type="Pfam" id="PF00230">
    <property type="entry name" value="MIP"/>
    <property type="match status" value="2"/>
</dbReference>
<organism evidence="8 9">
    <name type="scientific">Symbiodinium pilosum</name>
    <name type="common">Dinoflagellate</name>
    <dbReference type="NCBI Taxonomy" id="2952"/>
    <lineage>
        <taxon>Eukaryota</taxon>
        <taxon>Sar</taxon>
        <taxon>Alveolata</taxon>
        <taxon>Dinophyceae</taxon>
        <taxon>Suessiales</taxon>
        <taxon>Symbiodiniaceae</taxon>
        <taxon>Symbiodinium</taxon>
    </lineage>
</organism>
<feature type="transmembrane region" description="Helical" evidence="7">
    <location>
        <begin position="389"/>
        <end position="408"/>
    </location>
</feature>
<feature type="transmembrane region" description="Helical" evidence="7">
    <location>
        <begin position="428"/>
        <end position="450"/>
    </location>
</feature>
<dbReference type="SUPFAM" id="SSF81338">
    <property type="entry name" value="Aquaporin-like"/>
    <property type="match status" value="2"/>
</dbReference>
<evidence type="ECO:0000313" key="9">
    <source>
        <dbReference type="Proteomes" id="UP000649617"/>
    </source>
</evidence>
<dbReference type="PRINTS" id="PR00783">
    <property type="entry name" value="MINTRINSICP"/>
</dbReference>
<accession>A0A812NDQ1</accession>
<feature type="transmembrane region" description="Helical" evidence="7">
    <location>
        <begin position="358"/>
        <end position="377"/>
    </location>
</feature>
<feature type="transmembrane region" description="Helical" evidence="7">
    <location>
        <begin position="24"/>
        <end position="44"/>
    </location>
</feature>
<dbReference type="InterPro" id="IPR022357">
    <property type="entry name" value="MIP_CS"/>
</dbReference>
<evidence type="ECO:0000256" key="3">
    <source>
        <dbReference type="ARBA" id="ARBA00022692"/>
    </source>
</evidence>
<dbReference type="PANTHER" id="PTHR45724">
    <property type="entry name" value="AQUAPORIN NIP2-1"/>
    <property type="match status" value="1"/>
</dbReference>
<sequence>MAVVANGCVLFPDLVKLHSSTWRLLSEFVGTFLLVLTVGCNVLGGNVTWGGVSIAFVLMICIYAMGAVSGANFNPAVSVTLGISKAMGGPGLDWKTVGQYAAVQSAAGICAAVCYCLLYGQSFNLTPSDGFGWLNAGMCESLYMFVLCFVVLNVAAARKNTTEHNEYYGMAIGLVIVAGAYGAGAVSGGCFNPAVALAIDVSSAARGFGWCVPYVLFELLGAAAAAALFKVVRPEDFFGERTGKAELVSEFLGTFVLVLTVGLNVLAKSQAGAFSIAAALTSMIYALGDVSGAHFNPAVTLAIFASGRCAQLTPGKAGMYIGAQILGGVVAAFMYSFIYVGQSFPLGPVGSSTWSQVIVAEVVFTFLLSFVVLCVAVSPRTKSSHMFGLLIGSCVTVGGFAIGGISGGSLNPAVSVGIASANLLNGGLFYKALVYSALELAGGAAAAGIFKLTHDVDLDMAEKEKLVA</sequence>
<gene>
    <name evidence="8" type="primary">NIP4-1</name>
    <name evidence="8" type="ORF">SPIL2461_LOCUS6974</name>
</gene>
<evidence type="ECO:0000256" key="2">
    <source>
        <dbReference type="ARBA" id="ARBA00022448"/>
    </source>
</evidence>
<feature type="transmembrane region" description="Helical" evidence="7">
    <location>
        <begin position="167"/>
        <end position="187"/>
    </location>
</feature>
<evidence type="ECO:0000256" key="7">
    <source>
        <dbReference type="SAM" id="Phobius"/>
    </source>
</evidence>
<keyword evidence="4 7" id="KW-1133">Transmembrane helix</keyword>
<protein>
    <submittedName>
        <fullName evidence="8">NIP4-1 protein</fullName>
    </submittedName>
</protein>
<dbReference type="InterPro" id="IPR000425">
    <property type="entry name" value="MIP"/>
</dbReference>
<dbReference type="PANTHER" id="PTHR45724:SF13">
    <property type="entry name" value="AQUAPORIN NIP1-1-RELATED"/>
    <property type="match status" value="1"/>
</dbReference>
<name>A0A812NDQ1_SYMPI</name>
<feature type="transmembrane region" description="Helical" evidence="7">
    <location>
        <begin position="317"/>
        <end position="338"/>
    </location>
</feature>
<keyword evidence="2 6" id="KW-0813">Transport</keyword>
<keyword evidence="5 7" id="KW-0472">Membrane</keyword>
<comment type="similarity">
    <text evidence="6">Belongs to the MIP/aquaporin (TC 1.A.8) family.</text>
</comment>
<keyword evidence="3 6" id="KW-0812">Transmembrane</keyword>
<dbReference type="GO" id="GO:0015267">
    <property type="term" value="F:channel activity"/>
    <property type="evidence" value="ECO:0007669"/>
    <property type="project" value="InterPro"/>
</dbReference>
<dbReference type="EMBL" id="CAJNIZ010010915">
    <property type="protein sequence ID" value="CAE7307992.1"/>
    <property type="molecule type" value="Genomic_DNA"/>
</dbReference>
<feature type="transmembrane region" description="Helical" evidence="7">
    <location>
        <begin position="97"/>
        <end position="120"/>
    </location>
</feature>
<evidence type="ECO:0000256" key="6">
    <source>
        <dbReference type="RuleBase" id="RU000477"/>
    </source>
</evidence>
<dbReference type="InterPro" id="IPR034294">
    <property type="entry name" value="Aquaporin_transptr"/>
</dbReference>
<evidence type="ECO:0000313" key="8">
    <source>
        <dbReference type="EMBL" id="CAE7307992.1"/>
    </source>
</evidence>
<comment type="subcellular location">
    <subcellularLocation>
        <location evidence="1">Membrane</location>
        <topology evidence="1">Multi-pass membrane protein</topology>
    </subcellularLocation>
</comment>
<dbReference type="Gene3D" id="1.20.1080.10">
    <property type="entry name" value="Glycerol uptake facilitator protein"/>
    <property type="match status" value="2"/>
</dbReference>
<dbReference type="PROSITE" id="PS00221">
    <property type="entry name" value="MIP"/>
    <property type="match status" value="2"/>
</dbReference>
<comment type="caution">
    <text evidence="8">The sequence shown here is derived from an EMBL/GenBank/DDBJ whole genome shotgun (WGS) entry which is preliminary data.</text>
</comment>
<proteinExistence type="inferred from homology"/>
<reference evidence="8" key="1">
    <citation type="submission" date="2021-02" db="EMBL/GenBank/DDBJ databases">
        <authorList>
            <person name="Dougan E. K."/>
            <person name="Rhodes N."/>
            <person name="Thang M."/>
            <person name="Chan C."/>
        </authorList>
    </citation>
    <scope>NUCLEOTIDE SEQUENCE</scope>
</reference>
<dbReference type="AlphaFoldDB" id="A0A812NDQ1"/>
<feature type="transmembrane region" description="Helical" evidence="7">
    <location>
        <begin position="250"/>
        <end position="267"/>
    </location>
</feature>
<evidence type="ECO:0000256" key="4">
    <source>
        <dbReference type="ARBA" id="ARBA00022989"/>
    </source>
</evidence>
<feature type="transmembrane region" description="Helical" evidence="7">
    <location>
        <begin position="132"/>
        <end position="155"/>
    </location>
</feature>